<dbReference type="Gene3D" id="3.90.320.10">
    <property type="match status" value="1"/>
</dbReference>
<dbReference type="GO" id="GO:0005829">
    <property type="term" value="C:cytosol"/>
    <property type="evidence" value="ECO:0007669"/>
    <property type="project" value="TreeGrafter"/>
</dbReference>
<dbReference type="Gene3D" id="1.10.486.10">
    <property type="entry name" value="PCRA, domain 4"/>
    <property type="match status" value="1"/>
</dbReference>
<dbReference type="GO" id="GO:0003677">
    <property type="term" value="F:DNA binding"/>
    <property type="evidence" value="ECO:0007669"/>
    <property type="project" value="UniProtKB-KW"/>
</dbReference>
<keyword evidence="11" id="KW-0413">Isomerase</keyword>
<dbReference type="Pfam" id="PF13361">
    <property type="entry name" value="UvrD_C"/>
    <property type="match status" value="1"/>
</dbReference>
<feature type="domain" description="UvrD-like helicase C-terminal" evidence="18">
    <location>
        <begin position="359"/>
        <end position="714"/>
    </location>
</feature>
<comment type="catalytic activity">
    <reaction evidence="14">
        <text>ATP + H2O = ADP + phosphate + H(+)</text>
        <dbReference type="Rhea" id="RHEA:13065"/>
        <dbReference type="ChEBI" id="CHEBI:15377"/>
        <dbReference type="ChEBI" id="CHEBI:15378"/>
        <dbReference type="ChEBI" id="CHEBI:30616"/>
        <dbReference type="ChEBI" id="CHEBI:43474"/>
        <dbReference type="ChEBI" id="CHEBI:456216"/>
        <dbReference type="EC" id="5.6.2.4"/>
    </reaction>
</comment>
<dbReference type="GO" id="GO:0000725">
    <property type="term" value="P:recombinational repair"/>
    <property type="evidence" value="ECO:0007669"/>
    <property type="project" value="TreeGrafter"/>
</dbReference>
<evidence type="ECO:0000256" key="8">
    <source>
        <dbReference type="ARBA" id="ARBA00022840"/>
    </source>
</evidence>
<dbReference type="SUPFAM" id="SSF52540">
    <property type="entry name" value="P-loop containing nucleoside triphosphate hydrolases"/>
    <property type="match status" value="1"/>
</dbReference>
<accession>G5EQQ2</accession>
<dbReference type="GO" id="GO:0033202">
    <property type="term" value="C:DNA helicase complex"/>
    <property type="evidence" value="ECO:0007669"/>
    <property type="project" value="TreeGrafter"/>
</dbReference>
<keyword evidence="10" id="KW-0234">DNA repair</keyword>
<dbReference type="Gene3D" id="3.40.50.300">
    <property type="entry name" value="P-loop containing nucleotide triphosphate hydrolases"/>
    <property type="match status" value="3"/>
</dbReference>
<dbReference type="RefSeq" id="WP_005505304.1">
    <property type="nucleotide sequence ID" value="NZ_JH370351.1"/>
</dbReference>
<proteinExistence type="inferred from homology"/>
<dbReference type="Proteomes" id="UP000004897">
    <property type="component" value="Unassembled WGS sequence"/>
</dbReference>
<dbReference type="GO" id="GO:0043138">
    <property type="term" value="F:3'-5' DNA helicase activity"/>
    <property type="evidence" value="ECO:0007669"/>
    <property type="project" value="UniProtKB-EC"/>
</dbReference>
<reference evidence="19 20" key="1">
    <citation type="submission" date="2011-08" db="EMBL/GenBank/DDBJ databases">
        <title>The Genome Sequence of Rothia mucilaginosa M508.</title>
        <authorList>
            <consortium name="The Broad Institute Genome Sequencing Platform"/>
            <consortium name="The Broad Institute Genome Sequencing Center for Infectious Disease"/>
            <person name="Earl A."/>
            <person name="Ward D."/>
            <person name="Feldgarden M."/>
            <person name="Gevers D."/>
            <person name="Sibley C.D."/>
            <person name="Field T.R."/>
            <person name="Grinwis M."/>
            <person name="Eshaghurshan C.S."/>
            <person name="Surette M.G."/>
            <person name="Young S.K."/>
            <person name="Zeng Q."/>
            <person name="Gargeya S."/>
            <person name="Fitzgerald M."/>
            <person name="Haas B."/>
            <person name="Abouelleil A."/>
            <person name="Alvarado L."/>
            <person name="Arachchi H.M."/>
            <person name="Berlin A."/>
            <person name="Brown A."/>
            <person name="Chapman S.B."/>
            <person name="Chen Z."/>
            <person name="Dunbar C."/>
            <person name="Freedman E."/>
            <person name="Gearin G."/>
            <person name="Gellesch M."/>
            <person name="Goldberg J."/>
            <person name="Griggs A."/>
            <person name="Gujja S."/>
            <person name="Heiman D."/>
            <person name="Howarth C."/>
            <person name="Larson L."/>
            <person name="Lui A."/>
            <person name="MacDonald P.J.P."/>
            <person name="Montmayeur A."/>
            <person name="Murphy C."/>
            <person name="Neiman D."/>
            <person name="Pearson M."/>
            <person name="Priest M."/>
            <person name="Roberts A."/>
            <person name="Saif S."/>
            <person name="Shea T."/>
            <person name="Shenoy N."/>
            <person name="Sisk P."/>
            <person name="Stolte C."/>
            <person name="Sykes S."/>
            <person name="Wortman J."/>
            <person name="Nusbaum C."/>
            <person name="Birren B."/>
        </authorList>
    </citation>
    <scope>NUCLEOTIDE SEQUENCE [LARGE SCALE GENOMIC DNA]</scope>
    <source>
        <strain evidence="19 20">M508</strain>
    </source>
</reference>
<dbReference type="AlphaFoldDB" id="G5EQQ2"/>
<keyword evidence="5 15" id="KW-0378">Hydrolase</keyword>
<dbReference type="PATRIC" id="fig|563033.4.peg.605"/>
<dbReference type="HOGENOM" id="CLU_004900_0_0_11"/>
<gene>
    <name evidence="19" type="ORF">HMPREF0737_00612</name>
</gene>
<evidence type="ECO:0000256" key="3">
    <source>
        <dbReference type="ARBA" id="ARBA00022741"/>
    </source>
</evidence>
<dbReference type="InterPro" id="IPR000212">
    <property type="entry name" value="DNA_helicase_UvrD/REP"/>
</dbReference>
<evidence type="ECO:0000256" key="5">
    <source>
        <dbReference type="ARBA" id="ARBA00022801"/>
    </source>
</evidence>
<evidence type="ECO:0000256" key="9">
    <source>
        <dbReference type="ARBA" id="ARBA00023125"/>
    </source>
</evidence>
<comment type="catalytic activity">
    <reaction evidence="12">
        <text>Couples ATP hydrolysis with the unwinding of duplex DNA by translocating in the 3'-5' direction.</text>
        <dbReference type="EC" id="5.6.2.4"/>
    </reaction>
</comment>
<sequence>MTTQLLTGIPGTGKTHHLTQRALRYLADGNDPARLLILAPTRTAATRMRDTIAASSDRSLSVAPTRAWAAYAFDLLKRAQTRGLLSGVEGNLKLLSGPEQDVIIGELLANHAQGIAPGPTWPDVLRDALATRGFRHEIRDFFDRMAEYDLTAEDVHALATEHNQPAWHALAQLHTEYRAVRALRAKNAYDPAVLINDACRLLLRAPEFLAEERRRYDLILIDDVQELSPSIYRLLRLIAAEEPPADAAHLTETRPDLFAEGPQVVMTYSDEAVVQGFRGARPDLVTTLQASFPSMRTRTLTTSYRLPALMMPLVADIRRRLPRYTRFVPLTAEQEGAKDGVKSGAPATFGRINTAPADEALTWGATDEPLLHLGADGKILDPAHYRTAPAGVYKYALASSQDEANLIAQMLLEERIYGNHPYRESAIIVRNGADVARIRRVLSSNGIPSRTSAALVPVRDEPAVRPFLDALSLLVYARKRGEKALNPAVHMPAGEGAEAGEHGGYETLSAAEAEELMRRSLNDVIAEESRANPLGGAQSAITLLTSRLGGASSMDVRRLRQQLRSIELQSGGHRPSDDLLLGALLHPETLPEEGVGRAVHRIAAVLSAGRKALARPESTSTEVLWALWEASGLEKVWVAQSRGAGPDADAAHRNLDAMIGLFEAADRFDEQMRGAGAEQFLDFIDAQDLPMDTLAARGVRQDAVEILTPALAAGQSWRTVYVCGLQEGTWPNTTVRGSLLATGDLVDLCDARIRQRAQQQAGEEQTPPARIRSYPERVRDTRHDELRMFAVAATRASTRLVLTAVRNDDEAPGEFFDFVLPTDAVGDSTDVPITRVRRPATLRSLVAELRRTLVEESLNAMRAEDAQQEGSQQVGNAPDEDALTPEASAYRLDAASRTLARLANAQAPGAAPDEWWGLLPLSSTELLFAHRPADHAELDENYGEEHGEEQAENPAENPGRRTITLSPSRLETIHSSPLDWLVSAARAEAQTDLSRSLGTLVHAIAEEYPTGTLEELQTALDERISSLGVPARKDDETDEEYRERVPWESYALYERAKRMILRLSYYYRQHMGDAGWQNLGVEGSFAVRVPVPFDPAGEVGELDALLTGRVDRLEGTAPAEDGTRRYAIVDLKTGKSKPTGSEMETHPQLAAYQIAVEAGAGEQLEERYRAEAAALEAGEPLPDARPQELEYTGYTGRSGGAALVQLGASGVNDESKTRLQVQPALTEHDSWAAELVQHAAELIAGAQVQARHREGGYGCRLPEICPICTRGRQVTQP</sequence>
<dbReference type="GO" id="GO:0005524">
    <property type="term" value="F:ATP binding"/>
    <property type="evidence" value="ECO:0007669"/>
    <property type="project" value="UniProtKB-UniRule"/>
</dbReference>
<evidence type="ECO:0000259" key="17">
    <source>
        <dbReference type="PROSITE" id="PS51198"/>
    </source>
</evidence>
<evidence type="ECO:0000256" key="6">
    <source>
        <dbReference type="ARBA" id="ARBA00022806"/>
    </source>
</evidence>
<evidence type="ECO:0000256" key="7">
    <source>
        <dbReference type="ARBA" id="ARBA00022839"/>
    </source>
</evidence>
<feature type="binding site" evidence="15">
    <location>
        <begin position="8"/>
        <end position="15"/>
    </location>
    <ligand>
        <name>ATP</name>
        <dbReference type="ChEBI" id="CHEBI:30616"/>
    </ligand>
</feature>
<dbReference type="PROSITE" id="PS51198">
    <property type="entry name" value="UVRD_HELICASE_ATP_BIND"/>
    <property type="match status" value="1"/>
</dbReference>
<feature type="region of interest" description="Disordered" evidence="16">
    <location>
        <begin position="942"/>
        <end position="961"/>
    </location>
</feature>
<name>G5EQQ2_9MICC</name>
<organism evidence="19 20">
    <name type="scientific">Rothia mucilaginosa M508</name>
    <dbReference type="NCBI Taxonomy" id="563033"/>
    <lineage>
        <taxon>Bacteria</taxon>
        <taxon>Bacillati</taxon>
        <taxon>Actinomycetota</taxon>
        <taxon>Actinomycetes</taxon>
        <taxon>Micrococcales</taxon>
        <taxon>Micrococcaceae</taxon>
        <taxon>Rothia</taxon>
    </lineage>
</organism>
<dbReference type="InterPro" id="IPR014017">
    <property type="entry name" value="DNA_helicase_UvrD-like_C"/>
</dbReference>
<dbReference type="Gene3D" id="1.10.10.160">
    <property type="match status" value="1"/>
</dbReference>
<evidence type="ECO:0000256" key="13">
    <source>
        <dbReference type="ARBA" id="ARBA00034808"/>
    </source>
</evidence>
<keyword evidence="9" id="KW-0238">DNA-binding</keyword>
<dbReference type="InterPro" id="IPR027417">
    <property type="entry name" value="P-loop_NTPase"/>
</dbReference>
<evidence type="ECO:0000313" key="19">
    <source>
        <dbReference type="EMBL" id="EHB88300.1"/>
    </source>
</evidence>
<comment type="similarity">
    <text evidence="1">Belongs to the helicase family. UvrD subfamily.</text>
</comment>
<keyword evidence="2" id="KW-0540">Nuclease</keyword>
<evidence type="ECO:0000256" key="12">
    <source>
        <dbReference type="ARBA" id="ARBA00034617"/>
    </source>
</evidence>
<dbReference type="EC" id="5.6.2.4" evidence="13"/>
<dbReference type="Pfam" id="PF12705">
    <property type="entry name" value="PDDEXK_1"/>
    <property type="match status" value="1"/>
</dbReference>
<dbReference type="PROSITE" id="PS51217">
    <property type="entry name" value="UVRD_HELICASE_CTER"/>
    <property type="match status" value="1"/>
</dbReference>
<dbReference type="PANTHER" id="PTHR11070">
    <property type="entry name" value="UVRD / RECB / PCRA DNA HELICASE FAMILY MEMBER"/>
    <property type="match status" value="1"/>
</dbReference>
<dbReference type="EMBL" id="ACSB01000006">
    <property type="protein sequence ID" value="EHB88300.1"/>
    <property type="molecule type" value="Genomic_DNA"/>
</dbReference>
<evidence type="ECO:0000256" key="10">
    <source>
        <dbReference type="ARBA" id="ARBA00023204"/>
    </source>
</evidence>
<comment type="caution">
    <text evidence="19">The sequence shown here is derived from an EMBL/GenBank/DDBJ whole genome shotgun (WGS) entry which is preliminary data.</text>
</comment>
<dbReference type="InterPro" id="IPR013986">
    <property type="entry name" value="DExx_box_DNA_helicase_dom_sf"/>
</dbReference>
<keyword evidence="7" id="KW-0269">Exonuclease</keyword>
<evidence type="ECO:0000256" key="14">
    <source>
        <dbReference type="ARBA" id="ARBA00048988"/>
    </source>
</evidence>
<evidence type="ECO:0000256" key="11">
    <source>
        <dbReference type="ARBA" id="ARBA00023235"/>
    </source>
</evidence>
<evidence type="ECO:0000313" key="20">
    <source>
        <dbReference type="Proteomes" id="UP000004897"/>
    </source>
</evidence>
<dbReference type="PANTHER" id="PTHR11070:SF59">
    <property type="entry name" value="DNA 3'-5' HELICASE"/>
    <property type="match status" value="1"/>
</dbReference>
<keyword evidence="8 15" id="KW-0067">ATP-binding</keyword>
<keyword evidence="4" id="KW-0227">DNA damage</keyword>
<evidence type="ECO:0000256" key="1">
    <source>
        <dbReference type="ARBA" id="ARBA00009922"/>
    </source>
</evidence>
<dbReference type="InterPro" id="IPR014016">
    <property type="entry name" value="UvrD-like_ATP-bd"/>
</dbReference>
<evidence type="ECO:0000256" key="15">
    <source>
        <dbReference type="PROSITE-ProRule" id="PRU00560"/>
    </source>
</evidence>
<dbReference type="Pfam" id="PF00580">
    <property type="entry name" value="UvrD-helicase"/>
    <property type="match status" value="1"/>
</dbReference>
<keyword evidence="6 15" id="KW-0347">Helicase</keyword>
<keyword evidence="3 15" id="KW-0547">Nucleotide-binding</keyword>
<dbReference type="InterPro" id="IPR011604">
    <property type="entry name" value="PDDEXK-like_dom_sf"/>
</dbReference>
<dbReference type="GO" id="GO:0004527">
    <property type="term" value="F:exonuclease activity"/>
    <property type="evidence" value="ECO:0007669"/>
    <property type="project" value="UniProtKB-KW"/>
</dbReference>
<protein>
    <recommendedName>
        <fullName evidence="13">DNA 3'-5' helicase</fullName>
        <ecNumber evidence="13">5.6.2.4</ecNumber>
    </recommendedName>
</protein>
<evidence type="ECO:0000259" key="18">
    <source>
        <dbReference type="PROSITE" id="PS51217"/>
    </source>
</evidence>
<evidence type="ECO:0000256" key="4">
    <source>
        <dbReference type="ARBA" id="ARBA00022763"/>
    </source>
</evidence>
<feature type="domain" description="UvrD-like helicase ATP-binding" evidence="17">
    <location>
        <begin position="1"/>
        <end position="307"/>
    </location>
</feature>
<evidence type="ECO:0000256" key="2">
    <source>
        <dbReference type="ARBA" id="ARBA00022722"/>
    </source>
</evidence>
<dbReference type="InterPro" id="IPR038726">
    <property type="entry name" value="PDDEXK_AddAB-type"/>
</dbReference>
<evidence type="ECO:0000256" key="16">
    <source>
        <dbReference type="SAM" id="MobiDB-lite"/>
    </source>
</evidence>